<comment type="subcellular location">
    <subcellularLocation>
        <location evidence="3">Membrane</location>
    </subcellularLocation>
</comment>
<dbReference type="Gene3D" id="1.10.490.30">
    <property type="entry name" value="Colicin"/>
    <property type="match status" value="1"/>
</dbReference>
<geneLocation type="plasmid" evidence="13">
    <name>Drgb1</name>
</geneLocation>
<evidence type="ECO:0000256" key="6">
    <source>
        <dbReference type="ARBA" id="ARBA00022692"/>
    </source>
</evidence>
<comment type="function">
    <text evidence="1">This colicin is a channel-forming colicin. This class of transmembrane toxins depolarize the cytoplasmic membrane, leading to dissipation of cellular energy.</text>
</comment>
<dbReference type="EMBL" id="KP942676">
    <property type="protein sequence ID" value="AKG47561.1"/>
    <property type="molecule type" value="Genomic_DNA"/>
</dbReference>
<dbReference type="RefSeq" id="WP_181374714.1">
    <property type="nucleotide sequence ID" value="NZ_KP942676.1"/>
</dbReference>
<evidence type="ECO:0000256" key="9">
    <source>
        <dbReference type="ARBA" id="ARBA00023048"/>
    </source>
</evidence>
<dbReference type="GO" id="GO:0140911">
    <property type="term" value="F:pore-forming activity"/>
    <property type="evidence" value="ECO:0007669"/>
    <property type="project" value="InterPro"/>
</dbReference>
<comment type="similarity">
    <text evidence="4">Belongs to the channel forming colicin family.</text>
</comment>
<keyword evidence="7 11" id="KW-1133">Transmembrane helix</keyword>
<keyword evidence="9" id="KW-0078">Bacteriocin</keyword>
<evidence type="ECO:0000256" key="3">
    <source>
        <dbReference type="ARBA" id="ARBA00004370"/>
    </source>
</evidence>
<dbReference type="InterPro" id="IPR038283">
    <property type="entry name" value="Channel_colicin_C_sf"/>
</dbReference>
<gene>
    <name evidence="13" type="primary">caa</name>
    <name evidence="13" type="ORF">pA_00121</name>
</gene>
<sequence length="258" mass="28213">MKLRKVTLIMLLKSFTKKMPKDIESYLALDNLIDEAIARNQADDDLKKQQKEIKNEITRLQTNEAIISASEIIADIGEKTSNVLGDKYKSASNRIISELNNFKGKKIKNANDALKILEKTLSNPYINVHKKDLPAIAQAIKAVDGKKLSENLYKLGSSFKVADKFLKFDKIKNKVEEGFETGDWKPLLLEVEAMVLAGVASPIVLAFTTASLGLLLSPLTLSAATISVAAIILTGVVTSFIDANLADAINKELIPSAN</sequence>
<protein>
    <submittedName>
        <fullName evidence="13">Colicin-A</fullName>
    </submittedName>
</protein>
<dbReference type="AlphaFoldDB" id="A0A0K0MNS6"/>
<feature type="transmembrane region" description="Helical" evidence="11">
    <location>
        <begin position="221"/>
        <end position="241"/>
    </location>
</feature>
<evidence type="ECO:0000256" key="11">
    <source>
        <dbReference type="SAM" id="Phobius"/>
    </source>
</evidence>
<evidence type="ECO:0000256" key="1">
    <source>
        <dbReference type="ARBA" id="ARBA00002178"/>
    </source>
</evidence>
<name>A0A0K0MNS6_PECCA</name>
<evidence type="ECO:0000256" key="2">
    <source>
        <dbReference type="ARBA" id="ARBA00003197"/>
    </source>
</evidence>
<evidence type="ECO:0000313" key="13">
    <source>
        <dbReference type="EMBL" id="AKG47561.1"/>
    </source>
</evidence>
<reference evidence="13" key="1">
    <citation type="journal article" date="2015" name="Environ. Microbiol.">
        <title>Plasmids from the gut microbiome of cabbage root fly larvae encode SaxA that catalyses the conversion of the plant toxin 2-phenylethyl isothiocyanate.</title>
        <authorList>
            <person name="Welte C.U."/>
            <person name="de Graaf R.M."/>
            <person name="van den Bosch T.J."/>
            <person name="Op den Camp H.J."/>
            <person name="van Dam N.M."/>
            <person name="Jetten M.S."/>
        </authorList>
    </citation>
    <scope>NUCLEOTIDE SEQUENCE</scope>
    <source>
        <plasmid evidence="13">Drgb1</plasmid>
    </source>
</reference>
<keyword evidence="8" id="KW-0044">Antibiotic</keyword>
<comment type="function">
    <text evidence="2">Colicins are polypeptide toxins produced by and active against E.coli and closely related bacteria.</text>
</comment>
<organism evidence="13">
    <name type="scientific">Pectobacterium carotovorum</name>
    <name type="common">Erwinia carotovora</name>
    <dbReference type="NCBI Taxonomy" id="554"/>
    <lineage>
        <taxon>Bacteria</taxon>
        <taxon>Pseudomonadati</taxon>
        <taxon>Pseudomonadota</taxon>
        <taxon>Gammaproteobacteria</taxon>
        <taxon>Enterobacterales</taxon>
        <taxon>Pectobacteriaceae</taxon>
        <taxon>Pectobacterium</taxon>
    </lineage>
</organism>
<dbReference type="SUPFAM" id="SSF56837">
    <property type="entry name" value="Colicin"/>
    <property type="match status" value="1"/>
</dbReference>
<evidence type="ECO:0000256" key="7">
    <source>
        <dbReference type="ARBA" id="ARBA00022989"/>
    </source>
</evidence>
<dbReference type="InterPro" id="IPR000293">
    <property type="entry name" value="Channel_colicin_C"/>
</dbReference>
<accession>A0A0K0MNS6</accession>
<dbReference type="PROSITE" id="PS00276">
    <property type="entry name" value="CHANNEL_COLICIN"/>
    <property type="match status" value="1"/>
</dbReference>
<dbReference type="PRINTS" id="PR00280">
    <property type="entry name" value="CHANLCOLICIN"/>
</dbReference>
<reference evidence="13" key="2">
    <citation type="submission" date="2015-03" db="EMBL/GenBank/DDBJ databases">
        <authorList>
            <person name="Welte C."/>
            <person name="de Graaf R."/>
            <person name="van den Bosch T.J.M."/>
            <person name="Op den Camp H."/>
            <person name="van Dam N."/>
            <person name="Jetten M."/>
        </authorList>
    </citation>
    <scope>NUCLEOTIDE SEQUENCE</scope>
    <source>
        <plasmid evidence="13">Drgb1</plasmid>
    </source>
</reference>
<dbReference type="GO" id="GO:0050829">
    <property type="term" value="P:defense response to Gram-negative bacterium"/>
    <property type="evidence" value="ECO:0007669"/>
    <property type="project" value="InterPro"/>
</dbReference>
<dbReference type="Pfam" id="PF01024">
    <property type="entry name" value="Colicin"/>
    <property type="match status" value="1"/>
</dbReference>
<evidence type="ECO:0000256" key="5">
    <source>
        <dbReference type="ARBA" id="ARBA00022529"/>
    </source>
</evidence>
<evidence type="ECO:0000256" key="10">
    <source>
        <dbReference type="ARBA" id="ARBA00023136"/>
    </source>
</evidence>
<evidence type="ECO:0000259" key="12">
    <source>
        <dbReference type="PROSITE" id="PS00276"/>
    </source>
</evidence>
<dbReference type="GO" id="GO:0016020">
    <property type="term" value="C:membrane"/>
    <property type="evidence" value="ECO:0007669"/>
    <property type="project" value="UniProtKB-SubCell"/>
</dbReference>
<keyword evidence="6 11" id="KW-0812">Transmembrane</keyword>
<keyword evidence="13" id="KW-0614">Plasmid</keyword>
<evidence type="ECO:0000256" key="4">
    <source>
        <dbReference type="ARBA" id="ARBA00007595"/>
    </source>
</evidence>
<proteinExistence type="inferred from homology"/>
<evidence type="ECO:0000256" key="8">
    <source>
        <dbReference type="ARBA" id="ARBA00023022"/>
    </source>
</evidence>
<feature type="transmembrane region" description="Helical" evidence="11">
    <location>
        <begin position="193"/>
        <end position="215"/>
    </location>
</feature>
<dbReference type="GO" id="GO:0031640">
    <property type="term" value="P:killing of cells of another organism"/>
    <property type="evidence" value="ECO:0007669"/>
    <property type="project" value="UniProtKB-KW"/>
</dbReference>
<feature type="domain" description="Channel forming colicins" evidence="12">
    <location>
        <begin position="181"/>
        <end position="192"/>
    </location>
</feature>
<keyword evidence="5" id="KW-0929">Antimicrobial</keyword>
<keyword evidence="10 11" id="KW-0472">Membrane</keyword>